<feature type="transmembrane region" description="Helical" evidence="10">
    <location>
        <begin position="20"/>
        <end position="45"/>
    </location>
</feature>
<keyword evidence="13" id="KW-1185">Reference proteome</keyword>
<keyword evidence="5" id="KW-0597">Phosphoprotein</keyword>
<evidence type="ECO:0000256" key="6">
    <source>
        <dbReference type="ARBA" id="ARBA00022679"/>
    </source>
</evidence>
<dbReference type="GO" id="GO:0005886">
    <property type="term" value="C:plasma membrane"/>
    <property type="evidence" value="ECO:0007669"/>
    <property type="project" value="UniProtKB-SubCell"/>
</dbReference>
<feature type="transmembrane region" description="Helical" evidence="10">
    <location>
        <begin position="286"/>
        <end position="306"/>
    </location>
</feature>
<evidence type="ECO:0000256" key="7">
    <source>
        <dbReference type="ARBA" id="ARBA00022777"/>
    </source>
</evidence>
<dbReference type="PRINTS" id="PR00344">
    <property type="entry name" value="BCTRLSENSOR"/>
</dbReference>
<evidence type="ECO:0000256" key="1">
    <source>
        <dbReference type="ARBA" id="ARBA00000085"/>
    </source>
</evidence>
<dbReference type="SUPFAM" id="SSF55874">
    <property type="entry name" value="ATPase domain of HSP90 chaperone/DNA topoisomerase II/histidine kinase"/>
    <property type="match status" value="1"/>
</dbReference>
<reference evidence="12 13" key="1">
    <citation type="submission" date="2017-08" db="EMBL/GenBank/DDBJ databases">
        <title>Substantial Increase in Enzyme Production by Combined Drug-Resistance Mutations in Paenibacillus agaridevorans.</title>
        <authorList>
            <person name="Tanaka Y."/>
            <person name="Funane K."/>
            <person name="Hosaka T."/>
            <person name="Shiwa Y."/>
            <person name="Fujita N."/>
            <person name="Miyazaki T."/>
            <person name="Yoshikawa H."/>
            <person name="Murakami K."/>
            <person name="Kasahara K."/>
            <person name="Inaoka T."/>
            <person name="Hiraga Y."/>
            <person name="Ochi K."/>
        </authorList>
    </citation>
    <scope>NUCLEOTIDE SEQUENCE [LARGE SCALE GENOMIC DNA]</scope>
    <source>
        <strain evidence="12 13">T-3040</strain>
    </source>
</reference>
<keyword evidence="4" id="KW-1003">Cell membrane</keyword>
<feature type="domain" description="HAMP" evidence="11">
    <location>
        <begin position="307"/>
        <end position="359"/>
    </location>
</feature>
<evidence type="ECO:0000256" key="3">
    <source>
        <dbReference type="ARBA" id="ARBA00012438"/>
    </source>
</evidence>
<dbReference type="AlphaFoldDB" id="A0A2R5F2I7"/>
<dbReference type="SMART" id="SM00304">
    <property type="entry name" value="HAMP"/>
    <property type="match status" value="1"/>
</dbReference>
<dbReference type="GO" id="GO:0000155">
    <property type="term" value="F:phosphorelay sensor kinase activity"/>
    <property type="evidence" value="ECO:0007669"/>
    <property type="project" value="InterPro"/>
</dbReference>
<keyword evidence="6" id="KW-0808">Transferase</keyword>
<dbReference type="Gene3D" id="3.30.565.10">
    <property type="entry name" value="Histidine kinase-like ATPase, C-terminal domain"/>
    <property type="match status" value="1"/>
</dbReference>
<protein>
    <recommendedName>
        <fullName evidence="3">histidine kinase</fullName>
        <ecNumber evidence="3">2.7.13.3</ecNumber>
    </recommendedName>
</protein>
<dbReference type="EMBL" id="BDQX01000281">
    <property type="protein sequence ID" value="GBG10004.1"/>
    <property type="molecule type" value="Genomic_DNA"/>
</dbReference>
<evidence type="ECO:0000256" key="8">
    <source>
        <dbReference type="ARBA" id="ARBA00023012"/>
    </source>
</evidence>
<dbReference type="InterPro" id="IPR004358">
    <property type="entry name" value="Sig_transdc_His_kin-like_C"/>
</dbReference>
<keyword evidence="8" id="KW-0902">Two-component regulatory system</keyword>
<organism evidence="12 13">
    <name type="scientific">Paenibacillus agaridevorans</name>
    <dbReference type="NCBI Taxonomy" id="171404"/>
    <lineage>
        <taxon>Bacteria</taxon>
        <taxon>Bacillati</taxon>
        <taxon>Bacillota</taxon>
        <taxon>Bacilli</taxon>
        <taxon>Bacillales</taxon>
        <taxon>Paenibacillaceae</taxon>
        <taxon>Paenibacillus</taxon>
    </lineage>
</organism>
<evidence type="ECO:0000256" key="2">
    <source>
        <dbReference type="ARBA" id="ARBA00004651"/>
    </source>
</evidence>
<evidence type="ECO:0000259" key="11">
    <source>
        <dbReference type="PROSITE" id="PS50885"/>
    </source>
</evidence>
<dbReference type="Gene3D" id="6.10.340.10">
    <property type="match status" value="1"/>
</dbReference>
<dbReference type="InterPro" id="IPR010559">
    <property type="entry name" value="Sig_transdc_His_kin_internal"/>
</dbReference>
<dbReference type="InterPro" id="IPR036890">
    <property type="entry name" value="HATPase_C_sf"/>
</dbReference>
<accession>A0A2R5F2I7</accession>
<evidence type="ECO:0000256" key="4">
    <source>
        <dbReference type="ARBA" id="ARBA00022475"/>
    </source>
</evidence>
<comment type="subcellular location">
    <subcellularLocation>
        <location evidence="2">Cell membrane</location>
        <topology evidence="2">Multi-pass membrane protein</topology>
    </subcellularLocation>
</comment>
<evidence type="ECO:0000256" key="10">
    <source>
        <dbReference type="SAM" id="Phobius"/>
    </source>
</evidence>
<keyword evidence="9 10" id="KW-0472">Membrane</keyword>
<proteinExistence type="predicted"/>
<dbReference type="PROSITE" id="PS50885">
    <property type="entry name" value="HAMP"/>
    <property type="match status" value="1"/>
</dbReference>
<keyword evidence="10" id="KW-1133">Transmembrane helix</keyword>
<name>A0A2R5F2I7_9BACL</name>
<keyword evidence="10" id="KW-0812">Transmembrane</keyword>
<evidence type="ECO:0000313" key="13">
    <source>
        <dbReference type="Proteomes" id="UP000245202"/>
    </source>
</evidence>
<dbReference type="PANTHER" id="PTHR34220">
    <property type="entry name" value="SENSOR HISTIDINE KINASE YPDA"/>
    <property type="match status" value="1"/>
</dbReference>
<comment type="caution">
    <text evidence="12">The sequence shown here is derived from an EMBL/GenBank/DDBJ whole genome shotgun (WGS) entry which is preliminary data.</text>
</comment>
<dbReference type="InterPro" id="IPR003660">
    <property type="entry name" value="HAMP_dom"/>
</dbReference>
<dbReference type="Proteomes" id="UP000245202">
    <property type="component" value="Unassembled WGS sequence"/>
</dbReference>
<dbReference type="Pfam" id="PF02518">
    <property type="entry name" value="HATPase_c"/>
    <property type="match status" value="1"/>
</dbReference>
<evidence type="ECO:0000256" key="5">
    <source>
        <dbReference type="ARBA" id="ARBA00022553"/>
    </source>
</evidence>
<sequence>MRIHPISLFRTVWRKINSKLFYKMVILYSLLTVIPLALVSTTFYLRSKSIFETRLLESRSHTLVETSDKIDFILKAVAENLEGYADDRVMISVLKNDRVPSTGEINLAERKSLESNLIAFLNFVLTNTDLGINYIDAIYLYNEAGKIYKTENATDPEFHLALTVLPFSQRDKPEWAFFVDHSRLVCSIQIIDYTTNTKLGYLSVMLKPEAIKELYASYPEGSFFITNNRNVILSAGNPESVGELFQARTSKQIVVNKRVSLYSGFVYFNVVSRSELYHEIIQLGRFAAWTTIASLGVVLLLTFVLLKRVTGPLRKLTMLMRKAEKEVFVPIKGIRSYDEIGILSESFNSLIAEVRDLIDKVYKAELYKKDAEIKAIKMYMSPHFLYNTLEIVGIIAKSPEGIKVVPEMVQTLSRILRFSITPGNDFISLKTEVQFVQWYMQLHQYRLGERLTFTVQVPEELLSVKVPKLILQPLVENAVIHGISQIMTTGHIEVLAYELDYDLILEVRDNGGGVTRQEEPGSIVETKDFTQTEAINEKKGLGTGLNQLETRIKLLYGARYGLEIIDTAGEGAVIRILLPMTFTEG</sequence>
<evidence type="ECO:0000256" key="9">
    <source>
        <dbReference type="ARBA" id="ARBA00023136"/>
    </source>
</evidence>
<dbReference type="Pfam" id="PF06580">
    <property type="entry name" value="His_kinase"/>
    <property type="match status" value="1"/>
</dbReference>
<dbReference type="PANTHER" id="PTHR34220:SF7">
    <property type="entry name" value="SENSOR HISTIDINE KINASE YPDA"/>
    <property type="match status" value="1"/>
</dbReference>
<dbReference type="InterPro" id="IPR003594">
    <property type="entry name" value="HATPase_dom"/>
</dbReference>
<comment type="catalytic activity">
    <reaction evidence="1">
        <text>ATP + protein L-histidine = ADP + protein N-phospho-L-histidine.</text>
        <dbReference type="EC" id="2.7.13.3"/>
    </reaction>
</comment>
<dbReference type="RefSeq" id="WP_181376787.1">
    <property type="nucleotide sequence ID" value="NZ_BDQX01000281.1"/>
</dbReference>
<dbReference type="EC" id="2.7.13.3" evidence="3"/>
<gene>
    <name evidence="12" type="ORF">PAT3040_04688</name>
</gene>
<dbReference type="CDD" id="cd06225">
    <property type="entry name" value="HAMP"/>
    <property type="match status" value="1"/>
</dbReference>
<dbReference type="InterPro" id="IPR050640">
    <property type="entry name" value="Bact_2-comp_sensor_kinase"/>
</dbReference>
<keyword evidence="7 12" id="KW-0418">Kinase</keyword>
<evidence type="ECO:0000313" key="12">
    <source>
        <dbReference type="EMBL" id="GBG10004.1"/>
    </source>
</evidence>